<dbReference type="Gene3D" id="1.10.510.10">
    <property type="entry name" value="Transferase(Phosphotransferase) domain 1"/>
    <property type="match status" value="1"/>
</dbReference>
<dbReference type="Proteomes" id="UP000615446">
    <property type="component" value="Unassembled WGS sequence"/>
</dbReference>
<accession>A0A8H3L1X6</accession>
<sequence length="266" mass="31413">MTTIREDIVFAACHRAIAFLDYNIQDTRDKQFDFLRRTVLADKSWFDESKFHLCISNKHSHIVQCYGLTKKTLDGNYMLVLFKLNNNLKEYLQQNYNKLTWEKRIQIIGDIVLNYLNENNELTNTITDTNNFQIISDYSISSSSINTFNFSSRIYEFKDLPEPRNATKEEQEAYHSVQLDYDLREDNLMIIIDNKANNESKRIYLNEDEKDISITDNSKKKLKTSKNDEIYNPKLHSDENSFDKTLGTNFCNNHSLDKMDLNYMLN</sequence>
<keyword evidence="1" id="KW-0418">Kinase</keyword>
<dbReference type="InterPro" id="IPR011009">
    <property type="entry name" value="Kinase-like_dom_sf"/>
</dbReference>
<gene>
    <name evidence="1" type="ORF">RCL2_000573500</name>
</gene>
<protein>
    <submittedName>
        <fullName evidence="1">Kinase-like domain-containing protein</fullName>
    </submittedName>
</protein>
<comment type="caution">
    <text evidence="1">The sequence shown here is derived from an EMBL/GenBank/DDBJ whole genome shotgun (WGS) entry which is preliminary data.</text>
</comment>
<organism evidence="1 2">
    <name type="scientific">Rhizophagus clarus</name>
    <dbReference type="NCBI Taxonomy" id="94130"/>
    <lineage>
        <taxon>Eukaryota</taxon>
        <taxon>Fungi</taxon>
        <taxon>Fungi incertae sedis</taxon>
        <taxon>Mucoromycota</taxon>
        <taxon>Glomeromycotina</taxon>
        <taxon>Glomeromycetes</taxon>
        <taxon>Glomerales</taxon>
        <taxon>Glomeraceae</taxon>
        <taxon>Rhizophagus</taxon>
    </lineage>
</organism>
<name>A0A8H3L1X6_9GLOM</name>
<dbReference type="GO" id="GO:0016301">
    <property type="term" value="F:kinase activity"/>
    <property type="evidence" value="ECO:0007669"/>
    <property type="project" value="UniProtKB-KW"/>
</dbReference>
<proteinExistence type="predicted"/>
<keyword evidence="1" id="KW-0808">Transferase</keyword>
<dbReference type="EMBL" id="BLAL01000037">
    <property type="protein sequence ID" value="GES78430.1"/>
    <property type="molecule type" value="Genomic_DNA"/>
</dbReference>
<dbReference type="OrthoDB" id="2425228at2759"/>
<evidence type="ECO:0000313" key="2">
    <source>
        <dbReference type="Proteomes" id="UP000615446"/>
    </source>
</evidence>
<reference evidence="1" key="1">
    <citation type="submission" date="2019-10" db="EMBL/GenBank/DDBJ databases">
        <title>Conservation and host-specific expression of non-tandemly repeated heterogenous ribosome RNA gene in arbuscular mycorrhizal fungi.</title>
        <authorList>
            <person name="Maeda T."/>
            <person name="Kobayashi Y."/>
            <person name="Nakagawa T."/>
            <person name="Ezawa T."/>
            <person name="Yamaguchi K."/>
            <person name="Bino T."/>
            <person name="Nishimoto Y."/>
            <person name="Shigenobu S."/>
            <person name="Kawaguchi M."/>
        </authorList>
    </citation>
    <scope>NUCLEOTIDE SEQUENCE</scope>
    <source>
        <strain evidence="1">HR1</strain>
    </source>
</reference>
<dbReference type="SUPFAM" id="SSF56112">
    <property type="entry name" value="Protein kinase-like (PK-like)"/>
    <property type="match status" value="1"/>
</dbReference>
<dbReference type="AlphaFoldDB" id="A0A8H3L1X6"/>
<evidence type="ECO:0000313" key="1">
    <source>
        <dbReference type="EMBL" id="GES78430.1"/>
    </source>
</evidence>